<accession>A0A5C1Y6N2</accession>
<keyword evidence="1" id="KW-1133">Transmembrane helix</keyword>
<dbReference type="AlphaFoldDB" id="A0A5C1Y6N2"/>
<organism evidence="2 3">
    <name type="scientific">Protaetiibacter larvae</name>
    <dbReference type="NCBI Taxonomy" id="2592654"/>
    <lineage>
        <taxon>Bacteria</taxon>
        <taxon>Bacillati</taxon>
        <taxon>Actinomycetota</taxon>
        <taxon>Actinomycetes</taxon>
        <taxon>Micrococcales</taxon>
        <taxon>Microbacteriaceae</taxon>
        <taxon>Protaetiibacter</taxon>
    </lineage>
</organism>
<reference evidence="2 3" key="1">
    <citation type="submission" date="2019-09" db="EMBL/GenBank/DDBJ databases">
        <title>Genome sequencing of strain KACC 19322.</title>
        <authorList>
            <person name="Heo J."/>
            <person name="Kim S.-J."/>
            <person name="Kim J.-S."/>
            <person name="Hong S.-B."/>
            <person name="Kwon S.-W."/>
        </authorList>
    </citation>
    <scope>NUCLEOTIDE SEQUENCE [LARGE SCALE GENOMIC DNA]</scope>
    <source>
        <strain evidence="2 3">KACC 19322</strain>
    </source>
</reference>
<sequence length="68" mass="7552">MAEMPDNVFSAFLLLVAAWWQLVVIVVGLVLGYVLLSLALGRGARAAGRRFRRRREATRSAAEFESES</sequence>
<name>A0A5C1Y6N2_9MICO</name>
<evidence type="ECO:0000256" key="1">
    <source>
        <dbReference type="SAM" id="Phobius"/>
    </source>
</evidence>
<feature type="transmembrane region" description="Helical" evidence="1">
    <location>
        <begin position="12"/>
        <end position="40"/>
    </location>
</feature>
<proteinExistence type="predicted"/>
<dbReference type="RefSeq" id="WP_149324784.1">
    <property type="nucleotide sequence ID" value="NZ_CP043504.1"/>
</dbReference>
<protein>
    <submittedName>
        <fullName evidence="2">Uncharacterized protein</fullName>
    </submittedName>
</protein>
<dbReference type="KEGG" id="lyk:FLP23_04625"/>
<keyword evidence="3" id="KW-1185">Reference proteome</keyword>
<gene>
    <name evidence="2" type="ORF">FLP23_04625</name>
</gene>
<keyword evidence="1" id="KW-0812">Transmembrane</keyword>
<dbReference type="EMBL" id="CP043504">
    <property type="protein sequence ID" value="QEO09360.1"/>
    <property type="molecule type" value="Genomic_DNA"/>
</dbReference>
<evidence type="ECO:0000313" key="2">
    <source>
        <dbReference type="EMBL" id="QEO09360.1"/>
    </source>
</evidence>
<evidence type="ECO:0000313" key="3">
    <source>
        <dbReference type="Proteomes" id="UP000322159"/>
    </source>
</evidence>
<dbReference type="Proteomes" id="UP000322159">
    <property type="component" value="Chromosome"/>
</dbReference>
<keyword evidence="1" id="KW-0472">Membrane</keyword>